<dbReference type="STRING" id="1797737.A2196_05700"/>
<gene>
    <name evidence="1" type="ORF">A2196_05700</name>
</gene>
<organism evidence="1 2">
    <name type="scientific">Candidatus Curtissbacteria bacterium RIFOXYA1_FULL_41_14</name>
    <dbReference type="NCBI Taxonomy" id="1797737"/>
    <lineage>
        <taxon>Bacteria</taxon>
        <taxon>Candidatus Curtissiibacteriota</taxon>
    </lineage>
</organism>
<reference evidence="1 2" key="1">
    <citation type="journal article" date="2016" name="Nat. Commun.">
        <title>Thousands of microbial genomes shed light on interconnected biogeochemical processes in an aquifer system.</title>
        <authorList>
            <person name="Anantharaman K."/>
            <person name="Brown C.T."/>
            <person name="Hug L.A."/>
            <person name="Sharon I."/>
            <person name="Castelle C.J."/>
            <person name="Probst A.J."/>
            <person name="Thomas B.C."/>
            <person name="Singh A."/>
            <person name="Wilkins M.J."/>
            <person name="Karaoz U."/>
            <person name="Brodie E.L."/>
            <person name="Williams K.H."/>
            <person name="Hubbard S.S."/>
            <person name="Banfield J.F."/>
        </authorList>
    </citation>
    <scope>NUCLEOTIDE SEQUENCE [LARGE SCALE GENOMIC DNA]</scope>
</reference>
<dbReference type="PANTHER" id="PTHR33383:SF1">
    <property type="entry name" value="MEMBRANE PROTEIN INSERTION EFFICIENCY FACTOR-RELATED"/>
    <property type="match status" value="1"/>
</dbReference>
<dbReference type="PANTHER" id="PTHR33383">
    <property type="entry name" value="MEMBRANE PROTEIN INSERTION EFFICIENCY FACTOR-RELATED"/>
    <property type="match status" value="1"/>
</dbReference>
<dbReference type="EMBL" id="MFCA01000030">
    <property type="protein sequence ID" value="OGE01000.1"/>
    <property type="molecule type" value="Genomic_DNA"/>
</dbReference>
<dbReference type="Proteomes" id="UP000176751">
    <property type="component" value="Unassembled WGS sequence"/>
</dbReference>
<evidence type="ECO:0000313" key="1">
    <source>
        <dbReference type="EMBL" id="OGE01000.1"/>
    </source>
</evidence>
<protein>
    <submittedName>
        <fullName evidence="1">Membrane protein insertion efficiency factor YidD</fullName>
    </submittedName>
</protein>
<name>A0A1F5HA96_9BACT</name>
<dbReference type="NCBIfam" id="TIGR00278">
    <property type="entry name" value="membrane protein insertion efficiency factor YidD"/>
    <property type="match status" value="1"/>
</dbReference>
<evidence type="ECO:0000313" key="2">
    <source>
        <dbReference type="Proteomes" id="UP000176751"/>
    </source>
</evidence>
<dbReference type="InterPro" id="IPR002696">
    <property type="entry name" value="Membr_insert_effic_factor_YidD"/>
</dbReference>
<dbReference type="PROSITE" id="PS51257">
    <property type="entry name" value="PROKAR_LIPOPROTEIN"/>
    <property type="match status" value="1"/>
</dbReference>
<dbReference type="AlphaFoldDB" id="A0A1F5HA96"/>
<sequence length="69" mass="7871">MTKKVVKFLIFAYQGISASLVGSCRFRPTCSQYSLEAIERFGIFKGTILSVKRILSCHPFSKRSYYDPV</sequence>
<accession>A0A1F5HA96</accession>
<dbReference type="Pfam" id="PF01809">
    <property type="entry name" value="YidD"/>
    <property type="match status" value="1"/>
</dbReference>
<proteinExistence type="predicted"/>
<dbReference type="SMART" id="SM01234">
    <property type="entry name" value="Haemolytic"/>
    <property type="match status" value="1"/>
</dbReference>
<comment type="caution">
    <text evidence="1">The sequence shown here is derived from an EMBL/GenBank/DDBJ whole genome shotgun (WGS) entry which is preliminary data.</text>
</comment>